<reference evidence="3 4" key="1">
    <citation type="submission" date="2019-08" db="EMBL/GenBank/DDBJ databases">
        <authorList>
            <person name="Shi S."/>
        </authorList>
    </citation>
    <scope>NUCLEOTIDE SEQUENCE [LARGE SCALE GENOMIC DNA]</scope>
    <source>
        <strain evidence="3 4">GY10130</strain>
    </source>
</reference>
<organism evidence="3 4">
    <name type="scientific">Pontibacter qinzhouensis</name>
    <dbReference type="NCBI Taxonomy" id="2603253"/>
    <lineage>
        <taxon>Bacteria</taxon>
        <taxon>Pseudomonadati</taxon>
        <taxon>Bacteroidota</taxon>
        <taxon>Cytophagia</taxon>
        <taxon>Cytophagales</taxon>
        <taxon>Hymenobacteraceae</taxon>
        <taxon>Pontibacter</taxon>
    </lineage>
</organism>
<sequence>MLSDKVRLAMQQLLQQPVVVRVQQRFPRAVRFLQNRFSTTSFTGLPLTLLLVVFLFNSMLLSQLTEEVVESDGVLGLDDKFTAMLYGVRSDWLSQTFYFLTQLGTRAAVFVVGALVTGLFLYKRRYVAILAFWLVMAGVGLSVQYGKTFISRNRPADVAYYPEHNYSFPSGHATTAMALFGMVAYFLCQHYRAPAQRRLIIAGAVLVIAGIGFTRIYLGVHFLTDVLAGYMLGALWLLLGISLTELMTYRSKRLAAKQQDPTSG</sequence>
<feature type="transmembrane region" description="Helical" evidence="1">
    <location>
        <begin position="230"/>
        <end position="249"/>
    </location>
</feature>
<dbReference type="Pfam" id="PF01569">
    <property type="entry name" value="PAP2"/>
    <property type="match status" value="1"/>
</dbReference>
<keyword evidence="1" id="KW-0472">Membrane</keyword>
<proteinExistence type="predicted"/>
<keyword evidence="1" id="KW-0812">Transmembrane</keyword>
<evidence type="ECO:0000256" key="1">
    <source>
        <dbReference type="SAM" id="Phobius"/>
    </source>
</evidence>
<gene>
    <name evidence="3" type="ORF">FVR03_19720</name>
</gene>
<dbReference type="RefSeq" id="WP_147923493.1">
    <property type="nucleotide sequence ID" value="NZ_VRTY01000099.1"/>
</dbReference>
<dbReference type="CDD" id="cd03392">
    <property type="entry name" value="PAP2_like_2"/>
    <property type="match status" value="1"/>
</dbReference>
<feature type="transmembrane region" description="Helical" evidence="1">
    <location>
        <begin position="97"/>
        <end position="120"/>
    </location>
</feature>
<dbReference type="OrthoDB" id="9773582at2"/>
<comment type="caution">
    <text evidence="3">The sequence shown here is derived from an EMBL/GenBank/DDBJ whole genome shotgun (WGS) entry which is preliminary data.</text>
</comment>
<dbReference type="PANTHER" id="PTHR14969:SF13">
    <property type="entry name" value="AT30094P"/>
    <property type="match status" value="1"/>
</dbReference>
<feature type="domain" description="Phosphatidic acid phosphatase type 2/haloperoxidase" evidence="2">
    <location>
        <begin position="127"/>
        <end position="241"/>
    </location>
</feature>
<feature type="transmembrane region" description="Helical" evidence="1">
    <location>
        <begin position="37"/>
        <end position="56"/>
    </location>
</feature>
<dbReference type="InterPro" id="IPR000326">
    <property type="entry name" value="PAP2/HPO"/>
</dbReference>
<evidence type="ECO:0000313" key="3">
    <source>
        <dbReference type="EMBL" id="TXK31563.1"/>
    </source>
</evidence>
<feature type="transmembrane region" description="Helical" evidence="1">
    <location>
        <begin position="127"/>
        <end position="146"/>
    </location>
</feature>
<dbReference type="Proteomes" id="UP000321926">
    <property type="component" value="Unassembled WGS sequence"/>
</dbReference>
<dbReference type="PANTHER" id="PTHR14969">
    <property type="entry name" value="SPHINGOSINE-1-PHOSPHATE PHOSPHOHYDROLASE"/>
    <property type="match status" value="1"/>
</dbReference>
<feature type="transmembrane region" description="Helical" evidence="1">
    <location>
        <begin position="199"/>
        <end position="218"/>
    </location>
</feature>
<keyword evidence="4" id="KW-1185">Reference proteome</keyword>
<protein>
    <submittedName>
        <fullName evidence="3">Phosphatase PAP2 family protein</fullName>
    </submittedName>
</protein>
<dbReference type="SMART" id="SM00014">
    <property type="entry name" value="acidPPc"/>
    <property type="match status" value="1"/>
</dbReference>
<dbReference type="InterPro" id="IPR036938">
    <property type="entry name" value="PAP2/HPO_sf"/>
</dbReference>
<dbReference type="EMBL" id="VRTY01000099">
    <property type="protein sequence ID" value="TXK31563.1"/>
    <property type="molecule type" value="Genomic_DNA"/>
</dbReference>
<keyword evidence="1" id="KW-1133">Transmembrane helix</keyword>
<evidence type="ECO:0000259" key="2">
    <source>
        <dbReference type="SMART" id="SM00014"/>
    </source>
</evidence>
<accession>A0A5C8J734</accession>
<dbReference type="SUPFAM" id="SSF48317">
    <property type="entry name" value="Acid phosphatase/Vanadium-dependent haloperoxidase"/>
    <property type="match status" value="1"/>
</dbReference>
<name>A0A5C8J734_9BACT</name>
<dbReference type="Gene3D" id="1.20.144.10">
    <property type="entry name" value="Phosphatidic acid phosphatase type 2/haloperoxidase"/>
    <property type="match status" value="1"/>
</dbReference>
<evidence type="ECO:0000313" key="4">
    <source>
        <dbReference type="Proteomes" id="UP000321926"/>
    </source>
</evidence>
<dbReference type="AlphaFoldDB" id="A0A5C8J734"/>
<feature type="transmembrane region" description="Helical" evidence="1">
    <location>
        <begin position="166"/>
        <end position="187"/>
    </location>
</feature>